<accession>A0A9P4GJG6</accession>
<dbReference type="EMBL" id="ML976616">
    <property type="protein sequence ID" value="KAF1846339.1"/>
    <property type="molecule type" value="Genomic_DNA"/>
</dbReference>
<evidence type="ECO:0000313" key="3">
    <source>
        <dbReference type="Proteomes" id="UP000800039"/>
    </source>
</evidence>
<dbReference type="GeneID" id="63852235"/>
<sequence>MPPESHGAKICLGSMENHRYHVKIHTSALSNIRIADSGNLLYGLERVEGKERVAILSLEPYQEIFGKPRIVPVNSQTLNSAKSVVQYLGKFKRADLLREASSNAQPSGTAMLVLDPTGRPAISILRQSRDDGSLVQETFDSEGNAKAQTIVHLPRSIPNNTEVTLLNPGASSTQHSSKRVKVLLGVRPKSSYSFQEACNVSTAKECLPTMFQRHKSSIRTIEGKIQHLVKDYSSSQPTTLLNEEQSHTAGSVKEGGDDDSY</sequence>
<comment type="caution">
    <text evidence="2">The sequence shown here is derived from an EMBL/GenBank/DDBJ whole genome shotgun (WGS) entry which is preliminary data.</text>
</comment>
<evidence type="ECO:0000313" key="2">
    <source>
        <dbReference type="EMBL" id="KAF1846339.1"/>
    </source>
</evidence>
<dbReference type="Proteomes" id="UP000800039">
    <property type="component" value="Unassembled WGS sequence"/>
</dbReference>
<proteinExistence type="predicted"/>
<organism evidence="2 3">
    <name type="scientific">Cucurbitaria berberidis CBS 394.84</name>
    <dbReference type="NCBI Taxonomy" id="1168544"/>
    <lineage>
        <taxon>Eukaryota</taxon>
        <taxon>Fungi</taxon>
        <taxon>Dikarya</taxon>
        <taxon>Ascomycota</taxon>
        <taxon>Pezizomycotina</taxon>
        <taxon>Dothideomycetes</taxon>
        <taxon>Pleosporomycetidae</taxon>
        <taxon>Pleosporales</taxon>
        <taxon>Pleosporineae</taxon>
        <taxon>Cucurbitariaceae</taxon>
        <taxon>Cucurbitaria</taxon>
    </lineage>
</organism>
<gene>
    <name evidence="2" type="ORF">K460DRAFT_377573</name>
</gene>
<feature type="region of interest" description="Disordered" evidence="1">
    <location>
        <begin position="237"/>
        <end position="261"/>
    </location>
</feature>
<dbReference type="AlphaFoldDB" id="A0A9P4GJG6"/>
<feature type="compositionally biased region" description="Polar residues" evidence="1">
    <location>
        <begin position="237"/>
        <end position="249"/>
    </location>
</feature>
<evidence type="ECO:0000256" key="1">
    <source>
        <dbReference type="SAM" id="MobiDB-lite"/>
    </source>
</evidence>
<dbReference type="RefSeq" id="XP_040788902.1">
    <property type="nucleotide sequence ID" value="XM_040934984.1"/>
</dbReference>
<protein>
    <submittedName>
        <fullName evidence="2">Uncharacterized protein</fullName>
    </submittedName>
</protein>
<dbReference type="OrthoDB" id="3788635at2759"/>
<keyword evidence="3" id="KW-1185">Reference proteome</keyword>
<reference evidence="2" key="1">
    <citation type="submission" date="2020-01" db="EMBL/GenBank/DDBJ databases">
        <authorList>
            <consortium name="DOE Joint Genome Institute"/>
            <person name="Haridas S."/>
            <person name="Albert R."/>
            <person name="Binder M."/>
            <person name="Bloem J."/>
            <person name="Labutti K."/>
            <person name="Salamov A."/>
            <person name="Andreopoulos B."/>
            <person name="Baker S.E."/>
            <person name="Barry K."/>
            <person name="Bills G."/>
            <person name="Bluhm B.H."/>
            <person name="Cannon C."/>
            <person name="Castanera R."/>
            <person name="Culley D.E."/>
            <person name="Daum C."/>
            <person name="Ezra D."/>
            <person name="Gonzalez J.B."/>
            <person name="Henrissat B."/>
            <person name="Kuo A."/>
            <person name="Liang C."/>
            <person name="Lipzen A."/>
            <person name="Lutzoni F."/>
            <person name="Magnuson J."/>
            <person name="Mondo S."/>
            <person name="Nolan M."/>
            <person name="Ohm R."/>
            <person name="Pangilinan J."/>
            <person name="Park H.-J."/>
            <person name="Ramirez L."/>
            <person name="Alfaro M."/>
            <person name="Sun H."/>
            <person name="Tritt A."/>
            <person name="Yoshinaga Y."/>
            <person name="Zwiers L.-H."/>
            <person name="Turgeon B.G."/>
            <person name="Goodwin S.B."/>
            <person name="Spatafora J.W."/>
            <person name="Crous P.W."/>
            <person name="Grigoriev I.V."/>
        </authorList>
    </citation>
    <scope>NUCLEOTIDE SEQUENCE</scope>
    <source>
        <strain evidence="2">CBS 394.84</strain>
    </source>
</reference>
<name>A0A9P4GJG6_9PLEO</name>